<dbReference type="InterPro" id="IPR035965">
    <property type="entry name" value="PAS-like_dom_sf"/>
</dbReference>
<dbReference type="SMART" id="SM00086">
    <property type="entry name" value="PAC"/>
    <property type="match status" value="3"/>
</dbReference>
<sequence length="683" mass="75363">MFGTRDVRNIPVETTGRASGADLVISENDLHFFADAIPHIMWVVTPGGSTTYVNRWGLEYTGLSPDADLDGYWEVVLSADDARRVRTAWQEASRTGNPFELACRVRRADGQRRWHSFRGQPVRRPDGRTIWWVGTATDIDDQTVLQESLRRSDQQTAETLTLLESIQSAAPVGLGFVDHELRFVRANASLAAMVRLPVAQMIDHPVAELVPALWSRIEPYFRRVLDAGEAVRCVEVTGPAAAGPDRVRSWLASYYPVRVEGEVIGVGLVVIDIAERKQAEAFRSVVMETMADGLYTLDDHGRVTSVNRAACELLGWTEAELLGSRFHDVVHYQHADGTPLPADQCPMFHAQSEGRPIQGHDEAYTRKDGSVFPISYSSTPLDRGSGIGGTVVVFRDVTELRERQRREIEARHGQRLESLGQLSAGIAHEINTPIQFVGDNIRFLAEAYQEMLDLLQVYRDCLDPPKGRQIAWEERSRRAAAAELDADVDYLTAEVPAAVSQSLEGIERVASLVRAMKSFTYKDSKDRSYANLNEALTTTLTVARNEVKYVADVALDLGELPEVLCRIGELNQVFLNLVVNAADAMAGRDERGVIRVSTRTDGPMAVISMADNGCGIPERLQQKIFEPFFTTKDVGKGTGQGLSLARAVVVDGHGGTIEVRSTPGEGTEFTVRLPIDGKRPESP</sequence>
<reference evidence="12" key="1">
    <citation type="submission" date="2021-04" db="EMBL/GenBank/DDBJ databases">
        <title>Biosynthetic gene clusters of Dactylosporangioum roseum.</title>
        <authorList>
            <person name="Hartkoorn R.C."/>
            <person name="Beaudoing E."/>
            <person name="Hot D."/>
            <person name="Moureu S."/>
        </authorList>
    </citation>
    <scope>NUCLEOTIDE SEQUENCE</scope>
    <source>
        <strain evidence="12">NRRL B-16295</strain>
    </source>
</reference>
<dbReference type="EC" id="2.7.13.3" evidence="2"/>
<dbReference type="PROSITE" id="PS50112">
    <property type="entry name" value="PAS"/>
    <property type="match status" value="1"/>
</dbReference>
<dbReference type="Pfam" id="PF08447">
    <property type="entry name" value="PAS_3"/>
    <property type="match status" value="1"/>
</dbReference>
<protein>
    <recommendedName>
        <fullName evidence="2">histidine kinase</fullName>
        <ecNumber evidence="2">2.7.13.3</ecNumber>
    </recommendedName>
</protein>
<dbReference type="PROSITE" id="PS50113">
    <property type="entry name" value="PAC"/>
    <property type="match status" value="2"/>
</dbReference>
<keyword evidence="4" id="KW-0808">Transferase</keyword>
<dbReference type="SUPFAM" id="SSF55874">
    <property type="entry name" value="ATPase domain of HSP90 chaperone/DNA topoisomerase II/histidine kinase"/>
    <property type="match status" value="1"/>
</dbReference>
<keyword evidence="3" id="KW-0597">Phosphoprotein</keyword>
<evidence type="ECO:0000256" key="3">
    <source>
        <dbReference type="ARBA" id="ARBA00022553"/>
    </source>
</evidence>
<feature type="domain" description="PAS" evidence="10">
    <location>
        <begin position="279"/>
        <end position="331"/>
    </location>
</feature>
<name>A0ABY5YXX6_9ACTN</name>
<evidence type="ECO:0000259" key="10">
    <source>
        <dbReference type="PROSITE" id="PS50112"/>
    </source>
</evidence>
<dbReference type="PANTHER" id="PTHR43065:SF46">
    <property type="entry name" value="C4-DICARBOXYLATE TRANSPORT SENSOR PROTEIN DCTB"/>
    <property type="match status" value="1"/>
</dbReference>
<feature type="domain" description="PAC" evidence="11">
    <location>
        <begin position="358"/>
        <end position="409"/>
    </location>
</feature>
<evidence type="ECO:0000259" key="9">
    <source>
        <dbReference type="PROSITE" id="PS50109"/>
    </source>
</evidence>
<dbReference type="Gene3D" id="3.30.450.20">
    <property type="entry name" value="PAS domain"/>
    <property type="match status" value="3"/>
</dbReference>
<dbReference type="CDD" id="cd00082">
    <property type="entry name" value="HisKA"/>
    <property type="match status" value="1"/>
</dbReference>
<accession>A0ABY5YXX6</accession>
<keyword evidence="8" id="KW-0902">Two-component regulatory system</keyword>
<evidence type="ECO:0000256" key="8">
    <source>
        <dbReference type="ARBA" id="ARBA00023012"/>
    </source>
</evidence>
<proteinExistence type="predicted"/>
<dbReference type="InterPro" id="IPR003661">
    <property type="entry name" value="HisK_dim/P_dom"/>
</dbReference>
<evidence type="ECO:0000256" key="7">
    <source>
        <dbReference type="ARBA" id="ARBA00022840"/>
    </source>
</evidence>
<dbReference type="InterPro" id="IPR000014">
    <property type="entry name" value="PAS"/>
</dbReference>
<dbReference type="NCBIfam" id="TIGR00229">
    <property type="entry name" value="sensory_box"/>
    <property type="match status" value="3"/>
</dbReference>
<dbReference type="RefSeq" id="WP_260722674.1">
    <property type="nucleotide sequence ID" value="NZ_BAAABS010000029.1"/>
</dbReference>
<keyword evidence="6" id="KW-0418">Kinase</keyword>
<dbReference type="SMART" id="SM00387">
    <property type="entry name" value="HATPase_c"/>
    <property type="match status" value="1"/>
</dbReference>
<dbReference type="CDD" id="cd00130">
    <property type="entry name" value="PAS"/>
    <property type="match status" value="2"/>
</dbReference>
<feature type="domain" description="PAC" evidence="11">
    <location>
        <begin position="99"/>
        <end position="151"/>
    </location>
</feature>
<keyword evidence="7" id="KW-0067">ATP-binding</keyword>
<dbReference type="PROSITE" id="PS50109">
    <property type="entry name" value="HIS_KIN"/>
    <property type="match status" value="1"/>
</dbReference>
<dbReference type="Proteomes" id="UP001058271">
    <property type="component" value="Chromosome"/>
</dbReference>
<dbReference type="PRINTS" id="PR00344">
    <property type="entry name" value="BCTRLSENSOR"/>
</dbReference>
<comment type="catalytic activity">
    <reaction evidence="1">
        <text>ATP + protein L-histidine = ADP + protein N-phospho-L-histidine.</text>
        <dbReference type="EC" id="2.7.13.3"/>
    </reaction>
</comment>
<dbReference type="InterPro" id="IPR013655">
    <property type="entry name" value="PAS_fold_3"/>
</dbReference>
<evidence type="ECO:0000256" key="1">
    <source>
        <dbReference type="ARBA" id="ARBA00000085"/>
    </source>
</evidence>
<keyword evidence="5" id="KW-0547">Nucleotide-binding</keyword>
<dbReference type="InterPro" id="IPR003594">
    <property type="entry name" value="HATPase_dom"/>
</dbReference>
<evidence type="ECO:0000256" key="4">
    <source>
        <dbReference type="ARBA" id="ARBA00022679"/>
    </source>
</evidence>
<dbReference type="InterPro" id="IPR036890">
    <property type="entry name" value="HATPase_C_sf"/>
</dbReference>
<evidence type="ECO:0000259" key="11">
    <source>
        <dbReference type="PROSITE" id="PS50113"/>
    </source>
</evidence>
<dbReference type="InterPro" id="IPR000700">
    <property type="entry name" value="PAS-assoc_C"/>
</dbReference>
<dbReference type="InterPro" id="IPR013767">
    <property type="entry name" value="PAS_fold"/>
</dbReference>
<dbReference type="InterPro" id="IPR001610">
    <property type="entry name" value="PAC"/>
</dbReference>
<dbReference type="InterPro" id="IPR005467">
    <property type="entry name" value="His_kinase_dom"/>
</dbReference>
<evidence type="ECO:0000256" key="2">
    <source>
        <dbReference type="ARBA" id="ARBA00012438"/>
    </source>
</evidence>
<dbReference type="PANTHER" id="PTHR43065">
    <property type="entry name" value="SENSOR HISTIDINE KINASE"/>
    <property type="match status" value="1"/>
</dbReference>
<dbReference type="InterPro" id="IPR004358">
    <property type="entry name" value="Sig_transdc_His_kin-like_C"/>
</dbReference>
<dbReference type="InterPro" id="IPR013656">
    <property type="entry name" value="PAS_4"/>
</dbReference>
<dbReference type="Pfam" id="PF02518">
    <property type="entry name" value="HATPase_c"/>
    <property type="match status" value="1"/>
</dbReference>
<evidence type="ECO:0000313" key="13">
    <source>
        <dbReference type="Proteomes" id="UP001058271"/>
    </source>
</evidence>
<evidence type="ECO:0000256" key="5">
    <source>
        <dbReference type="ARBA" id="ARBA00022741"/>
    </source>
</evidence>
<keyword evidence="13" id="KW-1185">Reference proteome</keyword>
<dbReference type="Gene3D" id="1.10.287.130">
    <property type="match status" value="1"/>
</dbReference>
<dbReference type="Pfam" id="PF00989">
    <property type="entry name" value="PAS"/>
    <property type="match status" value="1"/>
</dbReference>
<organism evidence="12 13">
    <name type="scientific">Dactylosporangium roseum</name>
    <dbReference type="NCBI Taxonomy" id="47989"/>
    <lineage>
        <taxon>Bacteria</taxon>
        <taxon>Bacillati</taxon>
        <taxon>Actinomycetota</taxon>
        <taxon>Actinomycetes</taxon>
        <taxon>Micromonosporales</taxon>
        <taxon>Micromonosporaceae</taxon>
        <taxon>Dactylosporangium</taxon>
    </lineage>
</organism>
<gene>
    <name evidence="12" type="ORF">Drose_19060</name>
</gene>
<dbReference type="EMBL" id="CP073721">
    <property type="protein sequence ID" value="UWZ33423.1"/>
    <property type="molecule type" value="Genomic_DNA"/>
</dbReference>
<dbReference type="Pfam" id="PF08448">
    <property type="entry name" value="PAS_4"/>
    <property type="match status" value="1"/>
</dbReference>
<feature type="domain" description="Histidine kinase" evidence="9">
    <location>
        <begin position="425"/>
        <end position="677"/>
    </location>
</feature>
<evidence type="ECO:0000256" key="6">
    <source>
        <dbReference type="ARBA" id="ARBA00022777"/>
    </source>
</evidence>
<evidence type="ECO:0000313" key="12">
    <source>
        <dbReference type="EMBL" id="UWZ33423.1"/>
    </source>
</evidence>
<dbReference type="SUPFAM" id="SSF55785">
    <property type="entry name" value="PYP-like sensor domain (PAS domain)"/>
    <property type="match status" value="3"/>
</dbReference>
<dbReference type="SMART" id="SM00091">
    <property type="entry name" value="PAS"/>
    <property type="match status" value="3"/>
</dbReference>
<dbReference type="Gene3D" id="3.30.565.10">
    <property type="entry name" value="Histidine kinase-like ATPase, C-terminal domain"/>
    <property type="match status" value="1"/>
</dbReference>